<dbReference type="PANTHER" id="PTHR11802:SF190">
    <property type="entry name" value="PHEROMONE-PROCESSING CARBOXYPEPTIDASE KEX1"/>
    <property type="match status" value="1"/>
</dbReference>
<keyword evidence="5" id="KW-0645">Protease</keyword>
<protein>
    <recommendedName>
        <fullName evidence="17">Pheromone-processing carboxypeptidase KEX1</fullName>
        <ecNumber evidence="15">3.4.16.6</ecNumber>
    </recommendedName>
    <alternativeName>
        <fullName evidence="18">Carboxypeptidase D</fullName>
    </alternativeName>
    <alternativeName>
        <fullName evidence="16">Pheromone-processing carboxypeptidase kex1</fullName>
    </alternativeName>
</protein>
<feature type="region of interest" description="Disordered" evidence="19">
    <location>
        <begin position="486"/>
        <end position="508"/>
    </location>
</feature>
<evidence type="ECO:0000256" key="9">
    <source>
        <dbReference type="ARBA" id="ARBA00022801"/>
    </source>
</evidence>
<dbReference type="InterPro" id="IPR001563">
    <property type="entry name" value="Peptidase_S10"/>
</dbReference>
<reference evidence="22 23" key="1">
    <citation type="submission" date="2014-04" db="EMBL/GenBank/DDBJ databases">
        <authorList>
            <consortium name="DOE Joint Genome Institute"/>
            <person name="Kuo A."/>
            <person name="Tarkka M."/>
            <person name="Buscot F."/>
            <person name="Kohler A."/>
            <person name="Nagy L.G."/>
            <person name="Floudas D."/>
            <person name="Copeland A."/>
            <person name="Barry K.W."/>
            <person name="Cichocki N."/>
            <person name="Veneault-Fourrey C."/>
            <person name="LaButti K."/>
            <person name="Lindquist E.A."/>
            <person name="Lipzen A."/>
            <person name="Lundell T."/>
            <person name="Morin E."/>
            <person name="Murat C."/>
            <person name="Sun H."/>
            <person name="Tunlid A."/>
            <person name="Henrissat B."/>
            <person name="Grigoriev I.V."/>
            <person name="Hibbett D.S."/>
            <person name="Martin F."/>
            <person name="Nordberg H.P."/>
            <person name="Cantor M.N."/>
            <person name="Hua S.X."/>
        </authorList>
    </citation>
    <scope>NUCLEOTIDE SEQUENCE [LARGE SCALE GENOMIC DNA]</scope>
    <source>
        <strain evidence="22 23">F 1598</strain>
    </source>
</reference>
<dbReference type="InterPro" id="IPR029058">
    <property type="entry name" value="AB_hydrolase_fold"/>
</dbReference>
<evidence type="ECO:0000256" key="10">
    <source>
        <dbReference type="ARBA" id="ARBA00022989"/>
    </source>
</evidence>
<keyword evidence="8 21" id="KW-0732">Signal</keyword>
<evidence type="ECO:0000256" key="21">
    <source>
        <dbReference type="SAM" id="SignalP"/>
    </source>
</evidence>
<evidence type="ECO:0000256" key="17">
    <source>
        <dbReference type="ARBA" id="ARBA00040628"/>
    </source>
</evidence>
<sequence>MLLFQWTRIIRLLLPVIQCISLISAAPASVPSAASFYVRNLPDLHQDKNHPLHVFAGHIESDPNGSSLPTNVLSAHLFFVLVKARRTADKERIMFWFNGGPGCSSFDGLMMEIGPWRVDGKGGLKTVEGGWEEYTHMVYVDQPAGTGFSYTSTDHYVHSLPQASEQIVHFLRTWYQVFPEYQTMDAYLGGESFAGQYIPYFANAILSSNLNIPLRGVAIGNGWMDARRQYPAYLDYAVKHGIIEQGSVAYKESKKNTDACVDQLRRTTGSEPISVAGCEELVRSVLAGKDATLSNGTSTCVNIYDVRLKDTQPACGMNWPPDLVDIATYLGRRDVVSALHATAKSESWMECRGRIQQEFNGQNSPSSIELIPKVLQRIPILLFAGDQDFICNYMGIENMIKAMTWNGGTGLGTVKTQVYSVKGNPAGTWVSSRNLTYVKLFNASHMAPYDIPTVAHDMILRFMGMNFSAIMGGSAAIPSSIGDTDTKPIFQGGAEHSGGSSPTGKTPEQNKAKWEAYYNAGSAALVLILISLAIAAFLWFRIRRNRLQLPDETRAEEEIPLRSAMGTHDENRDDEELFRKRKGKERALDEPEGHAIFDVGDSDDEDGYKSPDARSRG</sequence>
<dbReference type="OrthoDB" id="443318at2759"/>
<keyword evidence="13" id="KW-0325">Glycoprotein</keyword>
<dbReference type="PANTHER" id="PTHR11802">
    <property type="entry name" value="SERINE PROTEASE FAMILY S10 SERINE CARBOXYPEPTIDASE"/>
    <property type="match status" value="1"/>
</dbReference>
<keyword evidence="9" id="KW-0378">Hydrolase</keyword>
<evidence type="ECO:0000256" key="14">
    <source>
        <dbReference type="ARBA" id="ARBA00037042"/>
    </source>
</evidence>
<dbReference type="AlphaFoldDB" id="A0A0C3AR65"/>
<evidence type="ECO:0000256" key="12">
    <source>
        <dbReference type="ARBA" id="ARBA00023136"/>
    </source>
</evidence>
<keyword evidence="23" id="KW-1185">Reference proteome</keyword>
<evidence type="ECO:0000256" key="8">
    <source>
        <dbReference type="ARBA" id="ARBA00022729"/>
    </source>
</evidence>
<dbReference type="GO" id="GO:0006915">
    <property type="term" value="P:apoptotic process"/>
    <property type="evidence" value="ECO:0007669"/>
    <property type="project" value="UniProtKB-KW"/>
</dbReference>
<comment type="subcellular location">
    <subcellularLocation>
        <location evidence="2">Golgi apparatus</location>
        <location evidence="2">trans-Golgi network membrane</location>
        <topology evidence="2">Single-pass type I membrane protein</topology>
    </subcellularLocation>
</comment>
<dbReference type="STRING" id="765440.A0A0C3AR65"/>
<keyword evidence="6 20" id="KW-0812">Transmembrane</keyword>
<dbReference type="GO" id="GO:0005802">
    <property type="term" value="C:trans-Golgi network"/>
    <property type="evidence" value="ECO:0007669"/>
    <property type="project" value="TreeGrafter"/>
</dbReference>
<evidence type="ECO:0000256" key="7">
    <source>
        <dbReference type="ARBA" id="ARBA00022703"/>
    </source>
</evidence>
<dbReference type="GO" id="GO:0004185">
    <property type="term" value="F:serine-type carboxypeptidase activity"/>
    <property type="evidence" value="ECO:0007669"/>
    <property type="project" value="UniProtKB-EC"/>
</dbReference>
<dbReference type="Proteomes" id="UP000054166">
    <property type="component" value="Unassembled WGS sequence"/>
</dbReference>
<feature type="compositionally biased region" description="Polar residues" evidence="19">
    <location>
        <begin position="498"/>
        <end position="507"/>
    </location>
</feature>
<feature type="transmembrane region" description="Helical" evidence="20">
    <location>
        <begin position="516"/>
        <end position="540"/>
    </location>
</feature>
<dbReference type="FunFam" id="3.40.50.1820:FF:000121">
    <property type="entry name" value="Carboxypeptidase D"/>
    <property type="match status" value="1"/>
</dbReference>
<dbReference type="FunCoup" id="A0A0C3AR65">
    <property type="interactions" value="243"/>
</dbReference>
<comment type="catalytic activity">
    <reaction evidence="1">
        <text>Preferential release of a C-terminal arginine or lysine residue.</text>
        <dbReference type="EC" id="3.4.16.6"/>
    </reaction>
</comment>
<dbReference type="InParanoid" id="A0A0C3AR65"/>
<evidence type="ECO:0000256" key="19">
    <source>
        <dbReference type="SAM" id="MobiDB-lite"/>
    </source>
</evidence>
<dbReference type="EC" id="3.4.16.6" evidence="15"/>
<dbReference type="PRINTS" id="PR00724">
    <property type="entry name" value="CRBOXYPTASEC"/>
</dbReference>
<evidence type="ECO:0000256" key="16">
    <source>
        <dbReference type="ARBA" id="ARBA00040403"/>
    </source>
</evidence>
<evidence type="ECO:0000256" key="4">
    <source>
        <dbReference type="ARBA" id="ARBA00022645"/>
    </source>
</evidence>
<dbReference type="GO" id="GO:0006508">
    <property type="term" value="P:proteolysis"/>
    <property type="evidence" value="ECO:0007669"/>
    <property type="project" value="UniProtKB-KW"/>
</dbReference>
<name>A0A0C3AR65_PILCF</name>
<dbReference type="SUPFAM" id="SSF53474">
    <property type="entry name" value="alpha/beta-Hydrolases"/>
    <property type="match status" value="1"/>
</dbReference>
<organism evidence="22 23">
    <name type="scientific">Piloderma croceum (strain F 1598)</name>
    <dbReference type="NCBI Taxonomy" id="765440"/>
    <lineage>
        <taxon>Eukaryota</taxon>
        <taxon>Fungi</taxon>
        <taxon>Dikarya</taxon>
        <taxon>Basidiomycota</taxon>
        <taxon>Agaricomycotina</taxon>
        <taxon>Agaricomycetes</taxon>
        <taxon>Agaricomycetidae</taxon>
        <taxon>Atheliales</taxon>
        <taxon>Atheliaceae</taxon>
        <taxon>Piloderma</taxon>
    </lineage>
</organism>
<evidence type="ECO:0000313" key="23">
    <source>
        <dbReference type="Proteomes" id="UP000054166"/>
    </source>
</evidence>
<evidence type="ECO:0000256" key="11">
    <source>
        <dbReference type="ARBA" id="ARBA00023034"/>
    </source>
</evidence>
<gene>
    <name evidence="22" type="ORF">PILCRDRAFT_826435</name>
</gene>
<dbReference type="Pfam" id="PF00450">
    <property type="entry name" value="Peptidase_S10"/>
    <property type="match status" value="1"/>
</dbReference>
<evidence type="ECO:0000256" key="20">
    <source>
        <dbReference type="SAM" id="Phobius"/>
    </source>
</evidence>
<evidence type="ECO:0000256" key="2">
    <source>
        <dbReference type="ARBA" id="ARBA00004393"/>
    </source>
</evidence>
<evidence type="ECO:0000256" key="5">
    <source>
        <dbReference type="ARBA" id="ARBA00022670"/>
    </source>
</evidence>
<feature type="compositionally biased region" description="Basic and acidic residues" evidence="19">
    <location>
        <begin position="585"/>
        <end position="595"/>
    </location>
</feature>
<feature type="signal peptide" evidence="21">
    <location>
        <begin position="1"/>
        <end position="25"/>
    </location>
</feature>
<evidence type="ECO:0000256" key="1">
    <source>
        <dbReference type="ARBA" id="ARBA00001003"/>
    </source>
</evidence>
<dbReference type="Gene3D" id="3.40.50.1820">
    <property type="entry name" value="alpha/beta hydrolase"/>
    <property type="match status" value="1"/>
</dbReference>
<comment type="similarity">
    <text evidence="3">Belongs to the peptidase S10 family.</text>
</comment>
<accession>A0A0C3AR65</accession>
<evidence type="ECO:0000256" key="6">
    <source>
        <dbReference type="ARBA" id="ARBA00022692"/>
    </source>
</evidence>
<keyword evidence="11" id="KW-0333">Golgi apparatus</keyword>
<evidence type="ECO:0000256" key="18">
    <source>
        <dbReference type="ARBA" id="ARBA00042717"/>
    </source>
</evidence>
<dbReference type="HOGENOM" id="CLU_008523_11_1_1"/>
<comment type="function">
    <text evidence="14">Protease with a carboxypeptidase B-like function involved in the C-terminal processing of the lysine and arginine residues from protein precursors. Promotes cell fusion and is involved in the programmed cell death.</text>
</comment>
<feature type="chain" id="PRO_5002161139" description="Pheromone-processing carboxypeptidase KEX1" evidence="21">
    <location>
        <begin position="26"/>
        <end position="617"/>
    </location>
</feature>
<evidence type="ECO:0000313" key="22">
    <source>
        <dbReference type="EMBL" id="KIM76428.1"/>
    </source>
</evidence>
<reference evidence="23" key="2">
    <citation type="submission" date="2015-01" db="EMBL/GenBank/DDBJ databases">
        <title>Evolutionary Origins and Diversification of the Mycorrhizal Mutualists.</title>
        <authorList>
            <consortium name="DOE Joint Genome Institute"/>
            <consortium name="Mycorrhizal Genomics Consortium"/>
            <person name="Kohler A."/>
            <person name="Kuo A."/>
            <person name="Nagy L.G."/>
            <person name="Floudas D."/>
            <person name="Copeland A."/>
            <person name="Barry K.W."/>
            <person name="Cichocki N."/>
            <person name="Veneault-Fourrey C."/>
            <person name="LaButti K."/>
            <person name="Lindquist E.A."/>
            <person name="Lipzen A."/>
            <person name="Lundell T."/>
            <person name="Morin E."/>
            <person name="Murat C."/>
            <person name="Riley R."/>
            <person name="Ohm R."/>
            <person name="Sun H."/>
            <person name="Tunlid A."/>
            <person name="Henrissat B."/>
            <person name="Grigoriev I.V."/>
            <person name="Hibbett D.S."/>
            <person name="Martin F."/>
        </authorList>
    </citation>
    <scope>NUCLEOTIDE SEQUENCE [LARGE SCALE GENOMIC DNA]</scope>
    <source>
        <strain evidence="23">F 1598</strain>
    </source>
</reference>
<feature type="compositionally biased region" description="Basic and acidic residues" evidence="19">
    <location>
        <begin position="607"/>
        <end position="617"/>
    </location>
</feature>
<keyword evidence="12 20" id="KW-0472">Membrane</keyword>
<keyword evidence="4" id="KW-0121">Carboxypeptidase</keyword>
<evidence type="ECO:0000256" key="3">
    <source>
        <dbReference type="ARBA" id="ARBA00009431"/>
    </source>
</evidence>
<feature type="region of interest" description="Disordered" evidence="19">
    <location>
        <begin position="558"/>
        <end position="617"/>
    </location>
</feature>
<evidence type="ECO:0000256" key="15">
    <source>
        <dbReference type="ARBA" id="ARBA00038895"/>
    </source>
</evidence>
<dbReference type="EMBL" id="KN833035">
    <property type="protein sequence ID" value="KIM76428.1"/>
    <property type="molecule type" value="Genomic_DNA"/>
</dbReference>
<proteinExistence type="inferred from homology"/>
<evidence type="ECO:0000256" key="13">
    <source>
        <dbReference type="ARBA" id="ARBA00023180"/>
    </source>
</evidence>
<keyword evidence="10 20" id="KW-1133">Transmembrane helix</keyword>
<keyword evidence="7" id="KW-0053">Apoptosis</keyword>
<dbReference type="MEROPS" id="S10.007"/>